<keyword evidence="3" id="KW-1185">Reference proteome</keyword>
<feature type="region of interest" description="Disordered" evidence="1">
    <location>
        <begin position="1"/>
        <end position="29"/>
    </location>
</feature>
<organism evidence="2 3">
    <name type="scientific">Amniculicola lignicola CBS 123094</name>
    <dbReference type="NCBI Taxonomy" id="1392246"/>
    <lineage>
        <taxon>Eukaryota</taxon>
        <taxon>Fungi</taxon>
        <taxon>Dikarya</taxon>
        <taxon>Ascomycota</taxon>
        <taxon>Pezizomycotina</taxon>
        <taxon>Dothideomycetes</taxon>
        <taxon>Pleosporomycetidae</taxon>
        <taxon>Pleosporales</taxon>
        <taxon>Amniculicolaceae</taxon>
        <taxon>Amniculicola</taxon>
    </lineage>
</organism>
<evidence type="ECO:0000313" key="2">
    <source>
        <dbReference type="EMBL" id="KAF1998565.1"/>
    </source>
</evidence>
<protein>
    <submittedName>
        <fullName evidence="2">Uncharacterized protein</fullName>
    </submittedName>
</protein>
<gene>
    <name evidence="2" type="ORF">P154DRAFT_248894</name>
</gene>
<proteinExistence type="predicted"/>
<dbReference type="Proteomes" id="UP000799779">
    <property type="component" value="Unassembled WGS sequence"/>
</dbReference>
<name>A0A6A5WHA5_9PLEO</name>
<accession>A0A6A5WHA5</accession>
<dbReference type="AlphaFoldDB" id="A0A6A5WHA5"/>
<sequence>MQPGPIAGHLCNRPTRTRTYGPPIRTPSPPAGLAVVLPPITQPASAETGHRQSDPHPQLSLVSGSKLRATYPPHNHVARVTASYPAALPTHMTSIQRAAADRQNQRLVMTAKHAWSAGRGLAATLPATFVMKIFRHFGRSGVGVAWRTSHLFNWSISIFEAPRGPSLRDAANSRCLPIHALCAISRTE</sequence>
<dbReference type="EMBL" id="ML977603">
    <property type="protein sequence ID" value="KAF1998565.1"/>
    <property type="molecule type" value="Genomic_DNA"/>
</dbReference>
<evidence type="ECO:0000256" key="1">
    <source>
        <dbReference type="SAM" id="MobiDB-lite"/>
    </source>
</evidence>
<reference evidence="2" key="1">
    <citation type="journal article" date="2020" name="Stud. Mycol.">
        <title>101 Dothideomycetes genomes: a test case for predicting lifestyles and emergence of pathogens.</title>
        <authorList>
            <person name="Haridas S."/>
            <person name="Albert R."/>
            <person name="Binder M."/>
            <person name="Bloem J."/>
            <person name="Labutti K."/>
            <person name="Salamov A."/>
            <person name="Andreopoulos B."/>
            <person name="Baker S."/>
            <person name="Barry K."/>
            <person name="Bills G."/>
            <person name="Bluhm B."/>
            <person name="Cannon C."/>
            <person name="Castanera R."/>
            <person name="Culley D."/>
            <person name="Daum C."/>
            <person name="Ezra D."/>
            <person name="Gonzalez J."/>
            <person name="Henrissat B."/>
            <person name="Kuo A."/>
            <person name="Liang C."/>
            <person name="Lipzen A."/>
            <person name="Lutzoni F."/>
            <person name="Magnuson J."/>
            <person name="Mondo S."/>
            <person name="Nolan M."/>
            <person name="Ohm R."/>
            <person name="Pangilinan J."/>
            <person name="Park H.-J."/>
            <person name="Ramirez L."/>
            <person name="Alfaro M."/>
            <person name="Sun H."/>
            <person name="Tritt A."/>
            <person name="Yoshinaga Y."/>
            <person name="Zwiers L.-H."/>
            <person name="Turgeon B."/>
            <person name="Goodwin S."/>
            <person name="Spatafora J."/>
            <person name="Crous P."/>
            <person name="Grigoriev I."/>
        </authorList>
    </citation>
    <scope>NUCLEOTIDE SEQUENCE</scope>
    <source>
        <strain evidence="2">CBS 123094</strain>
    </source>
</reference>
<evidence type="ECO:0000313" key="3">
    <source>
        <dbReference type="Proteomes" id="UP000799779"/>
    </source>
</evidence>